<sequence length="150" mass="16967" precursor="true">MIRITKIFALLFCIGLLSAFVPQDSPNAKVLGKWKTIDDETKVAKSIIEIYEVNGKVHGKIVELLNGVSQDKLCTECTGKRKGKKLVGMEILYNLEKDGDKEWEDGNIYDPSKGKEYSCEIKLISADKLEVRGYIGFSFVGRSQNWFRVK</sequence>
<dbReference type="Pfam" id="PF09917">
    <property type="entry name" value="DUF2147"/>
    <property type="match status" value="1"/>
</dbReference>
<keyword evidence="1" id="KW-0732">Signal</keyword>
<proteinExistence type="predicted"/>
<dbReference type="STRING" id="880071.Fleli_0219"/>
<evidence type="ECO:0000256" key="1">
    <source>
        <dbReference type="SAM" id="SignalP"/>
    </source>
</evidence>
<gene>
    <name evidence="3" type="ordered locus">Fleli_0219</name>
</gene>
<dbReference type="Proteomes" id="UP000006054">
    <property type="component" value="Chromosome"/>
</dbReference>
<reference evidence="4" key="1">
    <citation type="submission" date="2012-06" db="EMBL/GenBank/DDBJ databases">
        <title>The complete genome of Flexibacter litoralis DSM 6794.</title>
        <authorList>
            <person name="Lucas S."/>
            <person name="Copeland A."/>
            <person name="Lapidus A."/>
            <person name="Glavina del Rio T."/>
            <person name="Dalin E."/>
            <person name="Tice H."/>
            <person name="Bruce D."/>
            <person name="Goodwin L."/>
            <person name="Pitluck S."/>
            <person name="Peters L."/>
            <person name="Ovchinnikova G."/>
            <person name="Lu M."/>
            <person name="Kyrpides N."/>
            <person name="Mavromatis K."/>
            <person name="Ivanova N."/>
            <person name="Brettin T."/>
            <person name="Detter J.C."/>
            <person name="Han C."/>
            <person name="Larimer F."/>
            <person name="Land M."/>
            <person name="Hauser L."/>
            <person name="Markowitz V."/>
            <person name="Cheng J.-F."/>
            <person name="Hugenholtz P."/>
            <person name="Woyke T."/>
            <person name="Wu D."/>
            <person name="Spring S."/>
            <person name="Lang E."/>
            <person name="Kopitz M."/>
            <person name="Brambilla E."/>
            <person name="Klenk H.-P."/>
            <person name="Eisen J.A."/>
        </authorList>
    </citation>
    <scope>NUCLEOTIDE SEQUENCE [LARGE SCALE GENOMIC DNA]</scope>
    <source>
        <strain evidence="4">ATCC 23117 / DSM 6794 / NBRC 15988 / NCIMB 1366 / Sio-4</strain>
    </source>
</reference>
<feature type="chain" id="PRO_5003685766" description="DUF2147 domain-containing protein" evidence="1">
    <location>
        <begin position="20"/>
        <end position="150"/>
    </location>
</feature>
<dbReference type="KEGG" id="fli:Fleli_0219"/>
<dbReference type="Gene3D" id="2.40.128.520">
    <property type="match status" value="1"/>
</dbReference>
<dbReference type="InterPro" id="IPR019223">
    <property type="entry name" value="DUF2147"/>
</dbReference>
<keyword evidence="4" id="KW-1185">Reference proteome</keyword>
<dbReference type="PATRIC" id="fig|880071.3.peg.212"/>
<dbReference type="EMBL" id="CP003345">
    <property type="protein sequence ID" value="AFM02714.1"/>
    <property type="molecule type" value="Genomic_DNA"/>
</dbReference>
<feature type="domain" description="DUF2147" evidence="2">
    <location>
        <begin position="32"/>
        <end position="148"/>
    </location>
</feature>
<dbReference type="PANTHER" id="PTHR36919:SF3">
    <property type="entry name" value="BLL5882 PROTEIN"/>
    <property type="match status" value="1"/>
</dbReference>
<dbReference type="HOGENOM" id="CLU_108869_0_1_10"/>
<dbReference type="eggNOG" id="COG4731">
    <property type="taxonomic scope" value="Bacteria"/>
</dbReference>
<feature type="signal peptide" evidence="1">
    <location>
        <begin position="1"/>
        <end position="19"/>
    </location>
</feature>
<dbReference type="PANTHER" id="PTHR36919">
    <property type="entry name" value="BLR1215 PROTEIN"/>
    <property type="match status" value="1"/>
</dbReference>
<accession>I4AFH9</accession>
<dbReference type="OrthoDB" id="9814399at2"/>
<protein>
    <recommendedName>
        <fullName evidence="2">DUF2147 domain-containing protein</fullName>
    </recommendedName>
</protein>
<dbReference type="RefSeq" id="WP_014796179.1">
    <property type="nucleotide sequence ID" value="NC_018018.1"/>
</dbReference>
<dbReference type="AlphaFoldDB" id="I4AFH9"/>
<name>I4AFH9_BERLS</name>
<evidence type="ECO:0000259" key="2">
    <source>
        <dbReference type="Pfam" id="PF09917"/>
    </source>
</evidence>
<evidence type="ECO:0000313" key="4">
    <source>
        <dbReference type="Proteomes" id="UP000006054"/>
    </source>
</evidence>
<organism evidence="3 4">
    <name type="scientific">Bernardetia litoralis (strain ATCC 23117 / DSM 6794 / NBRC 15988 / NCIMB 1366 / Fx l1 / Sio-4)</name>
    <name type="common">Flexibacter litoralis</name>
    <dbReference type="NCBI Taxonomy" id="880071"/>
    <lineage>
        <taxon>Bacteria</taxon>
        <taxon>Pseudomonadati</taxon>
        <taxon>Bacteroidota</taxon>
        <taxon>Cytophagia</taxon>
        <taxon>Cytophagales</taxon>
        <taxon>Bernardetiaceae</taxon>
        <taxon>Bernardetia</taxon>
    </lineage>
</organism>
<evidence type="ECO:0000313" key="3">
    <source>
        <dbReference type="EMBL" id="AFM02714.1"/>
    </source>
</evidence>